<name>A0A9P7D310_9AGAM</name>
<sequence>MPFHPQLYFCLSWGIRVRYRLSHELITAASTVSELDDDSFPLTPDSKRSGDISHVANISCRAGPSTLSRYHKQHHADGYHYPFHLYCWAPSFQDRLVFESMLDSSDRDNLLEDMKGKSDDGFLRHMDALGPQSFRLVVHYKEAVRERQHLDLFFMLQAAQEDFVRAEQEASVLMKRLLEKHPPSTEIDAQSLTTLRDHNKRSLRRTDVQLDVFKGRIMQRQKASSRADAPDHNSDAA</sequence>
<evidence type="ECO:0000313" key="3">
    <source>
        <dbReference type="Proteomes" id="UP000714275"/>
    </source>
</evidence>
<gene>
    <name evidence="2" type="ORF">EV702DRAFT_1197233</name>
</gene>
<feature type="region of interest" description="Disordered" evidence="1">
    <location>
        <begin position="218"/>
        <end position="237"/>
    </location>
</feature>
<comment type="caution">
    <text evidence="2">The sequence shown here is derived from an EMBL/GenBank/DDBJ whole genome shotgun (WGS) entry which is preliminary data.</text>
</comment>
<proteinExistence type="predicted"/>
<accession>A0A9P7D310</accession>
<dbReference type="OrthoDB" id="2672009at2759"/>
<dbReference type="AlphaFoldDB" id="A0A9P7D310"/>
<reference evidence="2" key="1">
    <citation type="journal article" date="2020" name="New Phytol.">
        <title>Comparative genomics reveals dynamic genome evolution in host specialist ectomycorrhizal fungi.</title>
        <authorList>
            <person name="Lofgren L.A."/>
            <person name="Nguyen N.H."/>
            <person name="Vilgalys R."/>
            <person name="Ruytinx J."/>
            <person name="Liao H.L."/>
            <person name="Branco S."/>
            <person name="Kuo A."/>
            <person name="LaButti K."/>
            <person name="Lipzen A."/>
            <person name="Andreopoulos W."/>
            <person name="Pangilinan J."/>
            <person name="Riley R."/>
            <person name="Hundley H."/>
            <person name="Na H."/>
            <person name="Barry K."/>
            <person name="Grigoriev I.V."/>
            <person name="Stajich J.E."/>
            <person name="Kennedy P.G."/>
        </authorList>
    </citation>
    <scope>NUCLEOTIDE SEQUENCE</scope>
    <source>
        <strain evidence="2">DOB743</strain>
    </source>
</reference>
<feature type="compositionally biased region" description="Basic and acidic residues" evidence="1">
    <location>
        <begin position="228"/>
        <end position="237"/>
    </location>
</feature>
<dbReference type="EMBL" id="JABBWD010000020">
    <property type="protein sequence ID" value="KAG1777614.1"/>
    <property type="molecule type" value="Genomic_DNA"/>
</dbReference>
<keyword evidence="3" id="KW-1185">Reference proteome</keyword>
<dbReference type="Proteomes" id="UP000714275">
    <property type="component" value="Unassembled WGS sequence"/>
</dbReference>
<evidence type="ECO:0000256" key="1">
    <source>
        <dbReference type="SAM" id="MobiDB-lite"/>
    </source>
</evidence>
<protein>
    <submittedName>
        <fullName evidence="2">Uncharacterized protein</fullName>
    </submittedName>
</protein>
<evidence type="ECO:0000313" key="2">
    <source>
        <dbReference type="EMBL" id="KAG1777614.1"/>
    </source>
</evidence>
<organism evidence="2 3">
    <name type="scientific">Suillus placidus</name>
    <dbReference type="NCBI Taxonomy" id="48579"/>
    <lineage>
        <taxon>Eukaryota</taxon>
        <taxon>Fungi</taxon>
        <taxon>Dikarya</taxon>
        <taxon>Basidiomycota</taxon>
        <taxon>Agaricomycotina</taxon>
        <taxon>Agaricomycetes</taxon>
        <taxon>Agaricomycetidae</taxon>
        <taxon>Boletales</taxon>
        <taxon>Suillineae</taxon>
        <taxon>Suillaceae</taxon>
        <taxon>Suillus</taxon>
    </lineage>
</organism>